<dbReference type="CDD" id="cd13578">
    <property type="entry name" value="PBP2_Bug27"/>
    <property type="match status" value="1"/>
</dbReference>
<proteinExistence type="inferred from homology"/>
<protein>
    <submittedName>
        <fullName evidence="3">Tripartite-type tricarboxylate transporter receptor subunit TctC</fullName>
    </submittedName>
</protein>
<keyword evidence="4" id="KW-1185">Reference proteome</keyword>
<dbReference type="PANTHER" id="PTHR42928">
    <property type="entry name" value="TRICARBOXYLATE-BINDING PROTEIN"/>
    <property type="match status" value="1"/>
</dbReference>
<dbReference type="Gene3D" id="3.40.190.10">
    <property type="entry name" value="Periplasmic binding protein-like II"/>
    <property type="match status" value="1"/>
</dbReference>
<name>A0A4R3M1Y1_9BURK</name>
<dbReference type="SUPFAM" id="SSF53850">
    <property type="entry name" value="Periplasmic binding protein-like II"/>
    <property type="match status" value="1"/>
</dbReference>
<dbReference type="Gene3D" id="3.40.190.150">
    <property type="entry name" value="Bordetella uptake gene, domain 1"/>
    <property type="match status" value="1"/>
</dbReference>
<reference evidence="3 4" key="1">
    <citation type="submission" date="2019-03" db="EMBL/GenBank/DDBJ databases">
        <title>Genomic Encyclopedia of Type Strains, Phase IV (KMG-IV): sequencing the most valuable type-strain genomes for metagenomic binning, comparative biology and taxonomic classification.</title>
        <authorList>
            <person name="Goeker M."/>
        </authorList>
    </citation>
    <scope>NUCLEOTIDE SEQUENCE [LARGE SCALE GENOMIC DNA]</scope>
    <source>
        <strain evidence="3 4">DSM 24591</strain>
    </source>
</reference>
<evidence type="ECO:0000313" key="3">
    <source>
        <dbReference type="EMBL" id="TCT07141.1"/>
    </source>
</evidence>
<organism evidence="3 4">
    <name type="scientific">Paralcaligenes ureilyticus</name>
    <dbReference type="NCBI Taxonomy" id="627131"/>
    <lineage>
        <taxon>Bacteria</taxon>
        <taxon>Pseudomonadati</taxon>
        <taxon>Pseudomonadota</taxon>
        <taxon>Betaproteobacteria</taxon>
        <taxon>Burkholderiales</taxon>
        <taxon>Alcaligenaceae</taxon>
        <taxon>Paralcaligenes</taxon>
    </lineage>
</organism>
<dbReference type="EMBL" id="SMAJ01000007">
    <property type="protein sequence ID" value="TCT07141.1"/>
    <property type="molecule type" value="Genomic_DNA"/>
</dbReference>
<dbReference type="RefSeq" id="WP_132582690.1">
    <property type="nucleotide sequence ID" value="NZ_SMAJ01000007.1"/>
</dbReference>
<dbReference type="AlphaFoldDB" id="A0A4R3M1Y1"/>
<feature type="chain" id="PRO_5020892728" evidence="2">
    <location>
        <begin position="38"/>
        <end position="337"/>
    </location>
</feature>
<feature type="signal peptide" evidence="2">
    <location>
        <begin position="1"/>
        <end position="37"/>
    </location>
</feature>
<comment type="similarity">
    <text evidence="1">Belongs to the UPF0065 (bug) family.</text>
</comment>
<dbReference type="Proteomes" id="UP000295525">
    <property type="component" value="Unassembled WGS sequence"/>
</dbReference>
<evidence type="ECO:0000256" key="2">
    <source>
        <dbReference type="SAM" id="SignalP"/>
    </source>
</evidence>
<keyword evidence="2" id="KW-0732">Signal</keyword>
<dbReference type="InterPro" id="IPR005064">
    <property type="entry name" value="BUG"/>
</dbReference>
<dbReference type="PIRSF" id="PIRSF017082">
    <property type="entry name" value="YflP"/>
    <property type="match status" value="1"/>
</dbReference>
<evidence type="ECO:0000256" key="1">
    <source>
        <dbReference type="ARBA" id="ARBA00006987"/>
    </source>
</evidence>
<keyword evidence="3" id="KW-0675">Receptor</keyword>
<dbReference type="OrthoDB" id="8678477at2"/>
<dbReference type="InterPro" id="IPR042100">
    <property type="entry name" value="Bug_dom1"/>
</dbReference>
<evidence type="ECO:0000313" key="4">
    <source>
        <dbReference type="Proteomes" id="UP000295525"/>
    </source>
</evidence>
<accession>A0A4R3M1Y1</accession>
<sequence>MKSQLLVRDKLFKILSKFGAMVLGTATVLSLPFNASAQNFPNKALKIIVPYSPGGGTDGLARIIAKGMADNLGQSIVVENRPGAGGTIGAAAAANAPADGYTLLILNAVSHTSSAGLYRHLSYDPIKSFSGIGSAAETPYVIVSGPSLKVKTFKDFVALARTKPGAINYASSGIGGVSHLTTELFKSIAKVDLRHVPYKGDGPAVTDLLGGFVDVDFGNVLAMLPFIKTGKLSALAVTSEKRLAVLPDVPTVAESGYPSYVASGEFGFAVPAGTPPAVISRLNLALTASVKSPKISELLKIQGVEPKTSTPAEFDALMRRESAKWLGVIHDIGIKAQ</sequence>
<dbReference type="Pfam" id="PF03401">
    <property type="entry name" value="TctC"/>
    <property type="match status" value="1"/>
</dbReference>
<dbReference type="PANTHER" id="PTHR42928:SF5">
    <property type="entry name" value="BLR1237 PROTEIN"/>
    <property type="match status" value="1"/>
</dbReference>
<comment type="caution">
    <text evidence="3">The sequence shown here is derived from an EMBL/GenBank/DDBJ whole genome shotgun (WGS) entry which is preliminary data.</text>
</comment>
<gene>
    <name evidence="3" type="ORF">EDC26_107198</name>
</gene>